<dbReference type="PROSITE" id="PS51228">
    <property type="entry name" value="ACB_2"/>
    <property type="match status" value="1"/>
</dbReference>
<evidence type="ECO:0000313" key="4">
    <source>
        <dbReference type="EMBL" id="PIK43177.1"/>
    </source>
</evidence>
<keyword evidence="5" id="KW-1185">Reference proteome</keyword>
<proteinExistence type="inferred from homology"/>
<dbReference type="InterPro" id="IPR000582">
    <property type="entry name" value="Acyl-CoA-binding_protein"/>
</dbReference>
<feature type="domain" description="ACB" evidence="3">
    <location>
        <begin position="23"/>
        <end position="105"/>
    </location>
</feature>
<dbReference type="PANTHER" id="PTHR23310">
    <property type="entry name" value="ACYL-COA-BINDING PROTEIN, ACBP"/>
    <property type="match status" value="1"/>
</dbReference>
<protein>
    <recommendedName>
        <fullName evidence="3">ACB domain-containing protein</fullName>
    </recommendedName>
</protein>
<organism evidence="4 5">
    <name type="scientific">Stichopus japonicus</name>
    <name type="common">Sea cucumber</name>
    <dbReference type="NCBI Taxonomy" id="307972"/>
    <lineage>
        <taxon>Eukaryota</taxon>
        <taxon>Metazoa</taxon>
        <taxon>Echinodermata</taxon>
        <taxon>Eleutherozoa</taxon>
        <taxon>Echinozoa</taxon>
        <taxon>Holothuroidea</taxon>
        <taxon>Aspidochirotacea</taxon>
        <taxon>Aspidochirotida</taxon>
        <taxon>Stichopodidae</taxon>
        <taxon>Apostichopus</taxon>
    </lineage>
</organism>
<keyword evidence="2" id="KW-0446">Lipid-binding</keyword>
<dbReference type="STRING" id="307972.A0A2G8K583"/>
<evidence type="ECO:0000259" key="3">
    <source>
        <dbReference type="PROSITE" id="PS51228"/>
    </source>
</evidence>
<dbReference type="Gene3D" id="1.20.80.10">
    <property type="match status" value="1"/>
</dbReference>
<dbReference type="Pfam" id="PF00887">
    <property type="entry name" value="ACBP"/>
    <property type="match status" value="1"/>
</dbReference>
<sequence>MLPILQISADTDIENDYRSHGRQQDEFNKAADEVKQLTTKPSDSDLLELYGYFKQVTVGDCNTARPGMLDMKGKYKWDAWNAHKGMSTKDAEDKYIAKVNELKAK</sequence>
<dbReference type="GO" id="GO:0006631">
    <property type="term" value="P:fatty acid metabolic process"/>
    <property type="evidence" value="ECO:0007669"/>
    <property type="project" value="TreeGrafter"/>
</dbReference>
<reference evidence="4 5" key="1">
    <citation type="journal article" date="2017" name="PLoS Biol.">
        <title>The sea cucumber genome provides insights into morphological evolution and visceral regeneration.</title>
        <authorList>
            <person name="Zhang X."/>
            <person name="Sun L."/>
            <person name="Yuan J."/>
            <person name="Sun Y."/>
            <person name="Gao Y."/>
            <person name="Zhang L."/>
            <person name="Li S."/>
            <person name="Dai H."/>
            <person name="Hamel J.F."/>
            <person name="Liu C."/>
            <person name="Yu Y."/>
            <person name="Liu S."/>
            <person name="Lin W."/>
            <person name="Guo K."/>
            <person name="Jin S."/>
            <person name="Xu P."/>
            <person name="Storey K.B."/>
            <person name="Huan P."/>
            <person name="Zhang T."/>
            <person name="Zhou Y."/>
            <person name="Zhang J."/>
            <person name="Lin C."/>
            <person name="Li X."/>
            <person name="Xing L."/>
            <person name="Huo D."/>
            <person name="Sun M."/>
            <person name="Wang L."/>
            <person name="Mercier A."/>
            <person name="Li F."/>
            <person name="Yang H."/>
            <person name="Xiang J."/>
        </authorList>
    </citation>
    <scope>NUCLEOTIDE SEQUENCE [LARGE SCALE GENOMIC DNA]</scope>
    <source>
        <strain evidence="4">Shaxun</strain>
        <tissue evidence="4">Muscle</tissue>
    </source>
</reference>
<dbReference type="GO" id="GO:0000062">
    <property type="term" value="F:fatty-acyl-CoA binding"/>
    <property type="evidence" value="ECO:0007669"/>
    <property type="project" value="InterPro"/>
</dbReference>
<comment type="caution">
    <text evidence="4">The sequence shown here is derived from an EMBL/GenBank/DDBJ whole genome shotgun (WGS) entry which is preliminary data.</text>
</comment>
<evidence type="ECO:0000313" key="5">
    <source>
        <dbReference type="Proteomes" id="UP000230750"/>
    </source>
</evidence>
<dbReference type="InterPro" id="IPR035984">
    <property type="entry name" value="Acyl-CoA-binding_sf"/>
</dbReference>
<dbReference type="PRINTS" id="PR00689">
    <property type="entry name" value="ACOABINDINGP"/>
</dbReference>
<evidence type="ECO:0000256" key="1">
    <source>
        <dbReference type="ARBA" id="ARBA00005567"/>
    </source>
</evidence>
<dbReference type="PANTHER" id="PTHR23310:SF62">
    <property type="entry name" value="ACYL-COA BINDING PROTEIN 1, ISOFORM A"/>
    <property type="match status" value="1"/>
</dbReference>
<dbReference type="OrthoDB" id="346910at2759"/>
<accession>A0A2G8K583</accession>
<comment type="similarity">
    <text evidence="1">Belongs to the ACBP family.</text>
</comment>
<dbReference type="EMBL" id="MRZV01000868">
    <property type="protein sequence ID" value="PIK43177.1"/>
    <property type="molecule type" value="Genomic_DNA"/>
</dbReference>
<evidence type="ECO:0000256" key="2">
    <source>
        <dbReference type="ARBA" id="ARBA00023121"/>
    </source>
</evidence>
<dbReference type="CDD" id="cd00435">
    <property type="entry name" value="ACBP"/>
    <property type="match status" value="1"/>
</dbReference>
<dbReference type="SUPFAM" id="SSF47027">
    <property type="entry name" value="Acyl-CoA binding protein"/>
    <property type="match status" value="1"/>
</dbReference>
<dbReference type="Proteomes" id="UP000230750">
    <property type="component" value="Unassembled WGS sequence"/>
</dbReference>
<name>A0A2G8K583_STIJA</name>
<dbReference type="FunFam" id="1.20.80.10:FF:000010">
    <property type="entry name" value="Acyl-CoA-binding domain-containing protein 5"/>
    <property type="match status" value="1"/>
</dbReference>
<gene>
    <name evidence="4" type="ORF">BSL78_19962</name>
</gene>
<dbReference type="InterPro" id="IPR014352">
    <property type="entry name" value="FERM/acyl-CoA-bd_prot_sf"/>
</dbReference>
<dbReference type="AlphaFoldDB" id="A0A2G8K583"/>